<organism evidence="4 5">
    <name type="scientific">Thermosediminibacter litoriperuensis</name>
    <dbReference type="NCBI Taxonomy" id="291989"/>
    <lineage>
        <taxon>Bacteria</taxon>
        <taxon>Bacillati</taxon>
        <taxon>Bacillota</taxon>
        <taxon>Clostridia</taxon>
        <taxon>Thermosediminibacterales</taxon>
        <taxon>Thermosediminibacteraceae</taxon>
        <taxon>Thermosediminibacter</taxon>
    </lineage>
</organism>
<sequence length="214" mass="24962">MPKSTFFNLPADKREKILQVAIEEFARHSYREASVNRIVERSGIAKGSFYQYFEDKKDLFKFIIEKSGEKKLEYLGQVLNNLEQLDFFELVRELYAAGIKFAKENPELFAIGQRLLKDDDRNLFEEIMEDPKNKGQQFFVELLKKGIQRGEIDPGISVELVAMLLVWMNFAISEYFLNEKKKNDLMGLMEIVDELIYVIKNGIKAKGRTENADR</sequence>
<evidence type="ECO:0000256" key="1">
    <source>
        <dbReference type="ARBA" id="ARBA00023125"/>
    </source>
</evidence>
<dbReference type="Pfam" id="PF00440">
    <property type="entry name" value="TetR_N"/>
    <property type="match status" value="1"/>
</dbReference>
<feature type="DNA-binding region" description="H-T-H motif" evidence="2">
    <location>
        <begin position="34"/>
        <end position="53"/>
    </location>
</feature>
<dbReference type="AlphaFoldDB" id="A0A5S5ASP6"/>
<keyword evidence="1 2" id="KW-0238">DNA-binding</keyword>
<evidence type="ECO:0000259" key="3">
    <source>
        <dbReference type="PROSITE" id="PS50977"/>
    </source>
</evidence>
<dbReference type="SUPFAM" id="SSF48498">
    <property type="entry name" value="Tetracyclin repressor-like, C-terminal domain"/>
    <property type="match status" value="1"/>
</dbReference>
<dbReference type="InterPro" id="IPR023772">
    <property type="entry name" value="DNA-bd_HTH_TetR-type_CS"/>
</dbReference>
<dbReference type="OrthoDB" id="9812484at2"/>
<comment type="caution">
    <text evidence="4">The sequence shown here is derived from an EMBL/GenBank/DDBJ whole genome shotgun (WGS) entry which is preliminary data.</text>
</comment>
<dbReference type="PRINTS" id="PR00455">
    <property type="entry name" value="HTHTETR"/>
</dbReference>
<dbReference type="RefSeq" id="WP_148866932.1">
    <property type="nucleotide sequence ID" value="NZ_VNHO01000010.1"/>
</dbReference>
<dbReference type="EMBL" id="VNHO01000010">
    <property type="protein sequence ID" value="TYP55445.1"/>
    <property type="molecule type" value="Genomic_DNA"/>
</dbReference>
<dbReference type="PANTHER" id="PTHR43479">
    <property type="entry name" value="ACREF/ENVCD OPERON REPRESSOR-RELATED"/>
    <property type="match status" value="1"/>
</dbReference>
<dbReference type="InterPro" id="IPR049488">
    <property type="entry name" value="TM_1030-like_C"/>
</dbReference>
<dbReference type="InterPro" id="IPR001647">
    <property type="entry name" value="HTH_TetR"/>
</dbReference>
<evidence type="ECO:0000256" key="2">
    <source>
        <dbReference type="PROSITE-ProRule" id="PRU00335"/>
    </source>
</evidence>
<evidence type="ECO:0000313" key="5">
    <source>
        <dbReference type="Proteomes" id="UP000322294"/>
    </source>
</evidence>
<keyword evidence="5" id="KW-1185">Reference proteome</keyword>
<name>A0A5S5ASP6_9FIRM</name>
<dbReference type="PANTHER" id="PTHR43479:SF11">
    <property type="entry name" value="ACREF_ENVCD OPERON REPRESSOR-RELATED"/>
    <property type="match status" value="1"/>
</dbReference>
<evidence type="ECO:0000313" key="4">
    <source>
        <dbReference type="EMBL" id="TYP55445.1"/>
    </source>
</evidence>
<dbReference type="Pfam" id="PF21256">
    <property type="entry name" value="TetR_C_5-like"/>
    <property type="match status" value="1"/>
</dbReference>
<dbReference type="InterPro" id="IPR036271">
    <property type="entry name" value="Tet_transcr_reg_TetR-rel_C_sf"/>
</dbReference>
<feature type="domain" description="HTH tetR-type" evidence="3">
    <location>
        <begin position="11"/>
        <end position="71"/>
    </location>
</feature>
<gene>
    <name evidence="4" type="ORF">LZ11_01160</name>
</gene>
<dbReference type="PROSITE" id="PS50977">
    <property type="entry name" value="HTH_TETR_2"/>
    <property type="match status" value="1"/>
</dbReference>
<dbReference type="PROSITE" id="PS01081">
    <property type="entry name" value="HTH_TETR_1"/>
    <property type="match status" value="1"/>
</dbReference>
<reference evidence="4 5" key="1">
    <citation type="submission" date="2019-07" db="EMBL/GenBank/DDBJ databases">
        <title>Genomic Encyclopedia of Type Strains, Phase I: the one thousand microbial genomes (KMG-I) project.</title>
        <authorList>
            <person name="Kyrpides N."/>
        </authorList>
    </citation>
    <scope>NUCLEOTIDE SEQUENCE [LARGE SCALE GENOMIC DNA]</scope>
    <source>
        <strain evidence="4 5">DSM 16647</strain>
    </source>
</reference>
<dbReference type="InterPro" id="IPR009057">
    <property type="entry name" value="Homeodomain-like_sf"/>
</dbReference>
<protein>
    <submittedName>
        <fullName evidence="4">TetR family transcriptional regulator</fullName>
    </submittedName>
</protein>
<dbReference type="Proteomes" id="UP000322294">
    <property type="component" value="Unassembled WGS sequence"/>
</dbReference>
<proteinExistence type="predicted"/>
<dbReference type="InterPro" id="IPR050624">
    <property type="entry name" value="HTH-type_Tx_Regulator"/>
</dbReference>
<accession>A0A5S5ASP6</accession>
<dbReference type="SUPFAM" id="SSF46689">
    <property type="entry name" value="Homeodomain-like"/>
    <property type="match status" value="1"/>
</dbReference>
<dbReference type="GO" id="GO:0003677">
    <property type="term" value="F:DNA binding"/>
    <property type="evidence" value="ECO:0007669"/>
    <property type="project" value="UniProtKB-UniRule"/>
</dbReference>
<dbReference type="Gene3D" id="1.10.357.10">
    <property type="entry name" value="Tetracycline Repressor, domain 2"/>
    <property type="match status" value="1"/>
</dbReference>